<dbReference type="SMART" id="SM01294">
    <property type="entry name" value="PKS_PP_betabranch"/>
    <property type="match status" value="1"/>
</dbReference>
<protein>
    <submittedName>
        <fullName evidence="10">Beta-ketoacyl synthase</fullName>
    </submittedName>
</protein>
<dbReference type="PANTHER" id="PTHR43775:SF37">
    <property type="entry name" value="SI:DKEY-61P9.11"/>
    <property type="match status" value="1"/>
</dbReference>
<dbReference type="PROSITE" id="PS52004">
    <property type="entry name" value="KS3_2"/>
    <property type="match status" value="1"/>
</dbReference>
<dbReference type="EMBL" id="LN831776">
    <property type="protein sequence ID" value="CQR58210.1"/>
    <property type="molecule type" value="Genomic_DNA"/>
</dbReference>
<dbReference type="Gene3D" id="1.10.1240.100">
    <property type="match status" value="1"/>
</dbReference>
<evidence type="ECO:0000256" key="6">
    <source>
        <dbReference type="PROSITE-ProRule" id="PRU01363"/>
    </source>
</evidence>
<dbReference type="UniPathway" id="UPA01003"/>
<sequence>MSVVQTYIFEQVKQHKLTQEEAKQMLRELKSEGAKKEDIAIIGISCRLPKASNTDEYWSNLMGGLDCKVEFQKEMIEHIKPIVNNKAYADFMGARFISEEEAEDCKMGGYLEDVDKFDAELFNISPKEAKAMDPSHRVLLETVWTAIEDAGYAGDKIYGSQTSLYVGKDHVNDTLYRYVTEDESTSMTGNWPGLMAGRINYLLNLKGNSMVLDSACSSGLLGVHLACNALKNKECEMAIVSAISLGIFPRFSTARKSMMESQDDRVKTFDKNADGTFFSDGVAAVILKPLSKARQDGDNIYAVIKGSAVNNDGASNGLTAPNAVAQEEVLLKAWEDAQIDPGTIQYIEAHGTGTKLGDPIEIKGLTNAFAKHTDKAQFCGIGSVKANIGHTVAVSGLASLIKVVLSMKHNVIPSSIHFKEPNSLINFIKSPVFVTEKPLQWPKSVLPRRAGINSFGFVGTNAHVVVEEAPDQAATSEAAGPEYEIFTVSAKTEHSLRQLIHQYAEFFRQGTETNLSNICYTAKTGRGHYAYRLALIVKSYEELEQKISKLASNGLSDISGKGVYYDCHKIGSDRKQVRDQGEITLSEHRKLNSKAGSLLEEIVNDTSGYLILNLAEICNLYVKGAKVEWSLMYRDNKRRIVSLPTYQFDRVMYWGEVKDRRSELEVSVKNISHPLIDQCLADSMDETIYSTTFNVNTHWVLSDHKIMGVSVIPGTTYLEMGRKACSRLYHTDYLELRDVFFFTPLSVGQTEDKQVHTIVKKEKGYTRFIIASQEQGKWITHAEGKAYNPADESKDAERLIFDLAAARNDSRKETIKVKYEDTSLSSKVFSFGPRWLNFKEVILDHNEQLVELELSEAFKGDLEELILHPSLLDNAANVFIGEDDDDSTFLPLSYKNIKIYSAMPQHFYAYVQKKSGNKETKTCDIQLIDMQGRIFVEIKDYVLKKVNHLLTLFKENDDLSGAFYRLNWVQAEPAAEGRRGHEGTVLVFKDTQGIYENIAGPLQNKAADTIQVEFGEAYKRLTPNHYVIQGTENDYINLMNEIKDRNIRQILHLSSITGEAAATCADLADQQNRSLHSLFYLAKSISSNKIKENIDVVLISDNVTEVTGHEQEINPLGAALFGLGTVLTQEFKNIHCRALDVDRETPAELISEEIQRIESKYQVALRSGKRYTCELDRHEPEHQEEQGLEIKEQGVYIITGGTGGIGLEIARYLAGKNAVHIALMNRSKLPEAASWDQLIQENPEHKLSRKLQAIKDIRESGSEVSCYSCDIADPDQVNEVVQDLKGKYGRIHGIFHCAGVAGEGFTFRKPKAVFNEVVSPKVTGTWILDQATREENLEFFILFSSINAIFGGSGQGDYTAANAYLDSFSYSRNKRGARTISINWPAWSEVGIAADYGITEESSVFHMLTVKQALNFMDEMAAGGITHAIPGSLNRPLLASVQDQLPFTLSGAIRSKLKGTGRTRTEPKETPEIEAAGDIVLKGKGTEYSETEKNIAQMYSLILDMHELDLYESFNAMGGDSIMATQLLKLIDKKYPDIVDISDIFTYSSVVELAEYIDRESHRSTPPAPVKAETVSEPVEQELRDLIENLKKGTIDVQDGLKMLEN</sequence>
<feature type="domain" description="Carrier" evidence="7">
    <location>
        <begin position="1486"/>
        <end position="1561"/>
    </location>
</feature>
<dbReference type="InterPro" id="IPR036291">
    <property type="entry name" value="NAD(P)-bd_dom_sf"/>
</dbReference>
<dbReference type="InterPro" id="IPR018201">
    <property type="entry name" value="Ketoacyl_synth_AS"/>
</dbReference>
<proteinExistence type="predicted"/>
<evidence type="ECO:0000256" key="4">
    <source>
        <dbReference type="ARBA" id="ARBA00022553"/>
    </source>
</evidence>
<feature type="domain" description="Ketosynthase family 3 (KS3)" evidence="8">
    <location>
        <begin position="36"/>
        <end position="468"/>
    </location>
</feature>
<comment type="function">
    <text evidence="1">Involved in some intermediate steps for the synthesis of the antibiotic polyketide bacillaene which is involved in secondary metabolism.</text>
</comment>
<dbReference type="InterPro" id="IPR042104">
    <property type="entry name" value="PKS_dehydratase_sf"/>
</dbReference>
<dbReference type="GO" id="GO:0005737">
    <property type="term" value="C:cytoplasm"/>
    <property type="evidence" value="ECO:0007669"/>
    <property type="project" value="TreeGrafter"/>
</dbReference>
<feature type="region of interest" description="N-terminal hotdog fold" evidence="6">
    <location>
        <begin position="673"/>
        <end position="793"/>
    </location>
</feature>
<evidence type="ECO:0000313" key="10">
    <source>
        <dbReference type="EMBL" id="CQR58210.1"/>
    </source>
</evidence>
<evidence type="ECO:0000259" key="7">
    <source>
        <dbReference type="PROSITE" id="PS50075"/>
    </source>
</evidence>
<dbReference type="Pfam" id="PF02801">
    <property type="entry name" value="Ketoacyl-synt_C"/>
    <property type="match status" value="1"/>
</dbReference>
<reference evidence="11" key="1">
    <citation type="submission" date="2015-03" db="EMBL/GenBank/DDBJ databases">
        <authorList>
            <person name="Wibberg D."/>
        </authorList>
    </citation>
    <scope>NUCLEOTIDE SEQUENCE [LARGE SCALE GENOMIC DNA]</scope>
</reference>
<dbReference type="SMART" id="SM00825">
    <property type="entry name" value="PKS_KS"/>
    <property type="match status" value="1"/>
</dbReference>
<feature type="domain" description="PKS/mFAS DH" evidence="9">
    <location>
        <begin position="673"/>
        <end position="952"/>
    </location>
</feature>
<evidence type="ECO:0000256" key="5">
    <source>
        <dbReference type="ARBA" id="ARBA00022679"/>
    </source>
</evidence>
<dbReference type="InterPro" id="IPR020841">
    <property type="entry name" value="PKS_Beta-ketoAc_synthase_dom"/>
</dbReference>
<feature type="active site" description="Proton acceptor; for dehydratase activity" evidence="6">
    <location>
        <position position="704"/>
    </location>
</feature>
<dbReference type="InterPro" id="IPR009081">
    <property type="entry name" value="PP-bd_ACP"/>
</dbReference>
<evidence type="ECO:0000256" key="2">
    <source>
        <dbReference type="ARBA" id="ARBA00004789"/>
    </source>
</evidence>
<dbReference type="InterPro" id="IPR036736">
    <property type="entry name" value="ACP-like_sf"/>
</dbReference>
<dbReference type="InterPro" id="IPR049490">
    <property type="entry name" value="C883_1060-like_KR_N"/>
</dbReference>
<dbReference type="GO" id="GO:0004312">
    <property type="term" value="F:fatty acid synthase activity"/>
    <property type="evidence" value="ECO:0007669"/>
    <property type="project" value="TreeGrafter"/>
</dbReference>
<dbReference type="InterPro" id="IPR013968">
    <property type="entry name" value="PKS_KR"/>
</dbReference>
<dbReference type="SUPFAM" id="SSF51735">
    <property type="entry name" value="NAD(P)-binding Rossmann-fold domains"/>
    <property type="match status" value="2"/>
</dbReference>
<dbReference type="Gene3D" id="3.40.50.720">
    <property type="entry name" value="NAD(P)-binding Rossmann-like Domain"/>
    <property type="match status" value="1"/>
</dbReference>
<dbReference type="PROSITE" id="PS00012">
    <property type="entry name" value="PHOSPHOPANTETHEINE"/>
    <property type="match status" value="1"/>
</dbReference>
<dbReference type="GO" id="GO:0005886">
    <property type="term" value="C:plasma membrane"/>
    <property type="evidence" value="ECO:0007669"/>
    <property type="project" value="TreeGrafter"/>
</dbReference>
<evidence type="ECO:0000259" key="9">
    <source>
        <dbReference type="PROSITE" id="PS52019"/>
    </source>
</evidence>
<dbReference type="SMART" id="SM00822">
    <property type="entry name" value="PKS_KR"/>
    <property type="match status" value="1"/>
</dbReference>
<dbReference type="SMART" id="SM00826">
    <property type="entry name" value="PKS_DH"/>
    <property type="match status" value="1"/>
</dbReference>
<dbReference type="InterPro" id="IPR049552">
    <property type="entry name" value="PKS_DH_N"/>
</dbReference>
<dbReference type="PANTHER" id="PTHR43775">
    <property type="entry name" value="FATTY ACID SYNTHASE"/>
    <property type="match status" value="1"/>
</dbReference>
<evidence type="ECO:0000259" key="8">
    <source>
        <dbReference type="PROSITE" id="PS52004"/>
    </source>
</evidence>
<dbReference type="GO" id="GO:0004315">
    <property type="term" value="F:3-oxoacyl-[acyl-carrier-protein] synthase activity"/>
    <property type="evidence" value="ECO:0007669"/>
    <property type="project" value="InterPro"/>
</dbReference>
<dbReference type="GO" id="GO:0006633">
    <property type="term" value="P:fatty acid biosynthetic process"/>
    <property type="evidence" value="ECO:0007669"/>
    <property type="project" value="InterPro"/>
</dbReference>
<dbReference type="SUPFAM" id="SSF53901">
    <property type="entry name" value="Thiolase-like"/>
    <property type="match status" value="1"/>
</dbReference>
<dbReference type="InterPro" id="IPR014031">
    <property type="entry name" value="Ketoacyl_synth_C"/>
</dbReference>
<evidence type="ECO:0000256" key="3">
    <source>
        <dbReference type="ARBA" id="ARBA00022450"/>
    </source>
</evidence>
<keyword evidence="4" id="KW-0597">Phosphoprotein</keyword>
<dbReference type="Pfam" id="PF21394">
    <property type="entry name" value="Beta-ketacyl_N"/>
    <property type="match status" value="1"/>
</dbReference>
<dbReference type="RefSeq" id="WP_020429588.1">
    <property type="nucleotide sequence ID" value="NZ_AGBD01000886.1"/>
</dbReference>
<dbReference type="SUPFAM" id="SSF47336">
    <property type="entry name" value="ACP-like"/>
    <property type="match status" value="1"/>
</dbReference>
<dbReference type="PROSITE" id="PS52019">
    <property type="entry name" value="PKS_MFAS_DH"/>
    <property type="match status" value="1"/>
</dbReference>
<dbReference type="PATRIC" id="fig|1073571.4.peg.6253"/>
<name>A0A0E4HHQ7_9BACL</name>
<keyword evidence="5" id="KW-0808">Transferase</keyword>
<keyword evidence="3" id="KW-0596">Phosphopantetheine</keyword>
<dbReference type="Pfam" id="PF21089">
    <property type="entry name" value="PKS_DH_N"/>
    <property type="match status" value="1"/>
</dbReference>
<feature type="region of interest" description="C-terminal hotdog fold" evidence="6">
    <location>
        <begin position="811"/>
        <end position="952"/>
    </location>
</feature>
<dbReference type="Proteomes" id="UP000033163">
    <property type="component" value="Chromosome I"/>
</dbReference>
<organism evidence="10 11">
    <name type="scientific">Paenibacillus riograndensis SBR5</name>
    <dbReference type="NCBI Taxonomy" id="1073571"/>
    <lineage>
        <taxon>Bacteria</taxon>
        <taxon>Bacillati</taxon>
        <taxon>Bacillota</taxon>
        <taxon>Bacilli</taxon>
        <taxon>Bacillales</taxon>
        <taxon>Paenibacillaceae</taxon>
        <taxon>Paenibacillus</taxon>
        <taxon>Paenibacillus sonchi group</taxon>
    </lineage>
</organism>
<dbReference type="InterPro" id="IPR016039">
    <property type="entry name" value="Thiolase-like"/>
</dbReference>
<dbReference type="Gene3D" id="3.40.47.10">
    <property type="match status" value="1"/>
</dbReference>
<dbReference type="KEGG" id="pri:PRIO_5823"/>
<dbReference type="Gene3D" id="3.10.129.110">
    <property type="entry name" value="Polyketide synthase dehydratase"/>
    <property type="match status" value="1"/>
</dbReference>
<dbReference type="InterPro" id="IPR006162">
    <property type="entry name" value="Ppantetheine_attach_site"/>
</dbReference>
<dbReference type="Pfam" id="PF08659">
    <property type="entry name" value="KR"/>
    <property type="match status" value="1"/>
</dbReference>
<dbReference type="Pfam" id="PF22621">
    <property type="entry name" value="CurL-like_PKS_C"/>
    <property type="match status" value="1"/>
</dbReference>
<dbReference type="CDD" id="cd00833">
    <property type="entry name" value="PKS"/>
    <property type="match status" value="1"/>
</dbReference>
<dbReference type="CDD" id="cd08953">
    <property type="entry name" value="KR_2_SDR_x"/>
    <property type="match status" value="1"/>
</dbReference>
<dbReference type="InterPro" id="IPR049900">
    <property type="entry name" value="PKS_mFAS_DH"/>
</dbReference>
<dbReference type="Pfam" id="PF00109">
    <property type="entry name" value="ketoacyl-synt"/>
    <property type="match status" value="1"/>
</dbReference>
<dbReference type="Gene3D" id="1.10.1200.10">
    <property type="entry name" value="ACP-like"/>
    <property type="match status" value="1"/>
</dbReference>
<evidence type="ECO:0000256" key="1">
    <source>
        <dbReference type="ARBA" id="ARBA00003299"/>
    </source>
</evidence>
<dbReference type="Pfam" id="PF00550">
    <property type="entry name" value="PP-binding"/>
    <property type="match status" value="1"/>
</dbReference>
<dbReference type="GO" id="GO:0071770">
    <property type="term" value="P:DIM/DIP cell wall layer assembly"/>
    <property type="evidence" value="ECO:0007669"/>
    <property type="project" value="TreeGrafter"/>
</dbReference>
<dbReference type="InterPro" id="IPR057326">
    <property type="entry name" value="KR_dom"/>
</dbReference>
<dbReference type="PROSITE" id="PS00606">
    <property type="entry name" value="KS3_1"/>
    <property type="match status" value="1"/>
</dbReference>
<comment type="pathway">
    <text evidence="2">Antibiotic biosynthesis; bacillaene biosynthesis.</text>
</comment>
<evidence type="ECO:0000313" key="11">
    <source>
        <dbReference type="Proteomes" id="UP000033163"/>
    </source>
</evidence>
<feature type="active site" description="Proton donor; for dehydratase activity" evidence="6">
    <location>
        <position position="873"/>
    </location>
</feature>
<dbReference type="Pfam" id="PF14765">
    <property type="entry name" value="PS-DH"/>
    <property type="match status" value="1"/>
</dbReference>
<dbReference type="PROSITE" id="PS50075">
    <property type="entry name" value="CARRIER"/>
    <property type="match status" value="1"/>
</dbReference>
<dbReference type="HOGENOM" id="CLU_000022_35_4_9"/>
<gene>
    <name evidence="10" type="ORF">PRIO_5823</name>
</gene>
<dbReference type="InterPro" id="IPR020807">
    <property type="entry name" value="PKS_DH"/>
</dbReference>
<dbReference type="InterPro" id="IPR050091">
    <property type="entry name" value="PKS_NRPS_Biosynth_Enz"/>
</dbReference>
<accession>A0A0E4HHQ7</accession>
<dbReference type="InterPro" id="IPR014030">
    <property type="entry name" value="Ketoacyl_synth_N"/>
</dbReference>
<dbReference type="InterPro" id="IPR049551">
    <property type="entry name" value="PKS_DH_C"/>
</dbReference>